<feature type="domain" description="Leucine-rich repeat" evidence="1">
    <location>
        <begin position="72"/>
        <end position="460"/>
    </location>
</feature>
<dbReference type="InterPro" id="IPR056867">
    <property type="entry name" value="LRR_15"/>
</dbReference>
<evidence type="ECO:0000313" key="2">
    <source>
        <dbReference type="EMBL" id="KAF2705004.1"/>
    </source>
</evidence>
<dbReference type="AlphaFoldDB" id="A0A6G1JWM0"/>
<evidence type="ECO:0000259" key="1">
    <source>
        <dbReference type="Pfam" id="PF24969"/>
    </source>
</evidence>
<protein>
    <recommendedName>
        <fullName evidence="1">Leucine-rich repeat domain-containing protein</fullName>
    </recommendedName>
</protein>
<dbReference type="EMBL" id="MU005780">
    <property type="protein sequence ID" value="KAF2705004.1"/>
    <property type="molecule type" value="Genomic_DNA"/>
</dbReference>
<sequence length="500" mass="56642">MATLSDIPAEIKLCIAEALHPDDCFSFAMINQDFWQLLESTIKNHKALYAKYGYIYTIDYSYMEIVEHTLWNLLNDILDKPRIAEYVVEVQLDHTRGGVYDDDSSTLRFDTAKPPHVDVVRWIQAADDNPFLHGPVQSVQGRMETKADMHEQIEYGSEDVIITIILSLLPHLKTLRFVPLGGDGWFRHALQHIGLAYARAGHQHVNPGPTPPWLPFQHLTKASISHCDTELCIDWTWVVFFTRLPSLEYFSGHMVGRDLDEEVTRHEASWREVQPTYGPQSNVASIAFSMSCIGARAQDVIFSNFKCLKQLDYENGGAIIDYADYTPRRMMASLVRHCSHSLERLVLQDESSVGDDEQDEQDVNRISFPSGLEKLKTLRCTLYNLVVDDAIDDTDALEQGFYTADDGKQEDAGFDPRKVLPPSLEGLHVDGVPNEEAFSVLEALVEAKRDHLTNLSQVYISLGAAQGEKLERLKERAIEGGFKFEPIFMKTKDIYVADID</sequence>
<keyword evidence="3" id="KW-1185">Reference proteome</keyword>
<reference evidence="2" key="1">
    <citation type="journal article" date="2020" name="Stud. Mycol.">
        <title>101 Dothideomycetes genomes: a test case for predicting lifestyles and emergence of pathogens.</title>
        <authorList>
            <person name="Haridas S."/>
            <person name="Albert R."/>
            <person name="Binder M."/>
            <person name="Bloem J."/>
            <person name="Labutti K."/>
            <person name="Salamov A."/>
            <person name="Andreopoulos B."/>
            <person name="Baker S."/>
            <person name="Barry K."/>
            <person name="Bills G."/>
            <person name="Bluhm B."/>
            <person name="Cannon C."/>
            <person name="Castanera R."/>
            <person name="Culley D."/>
            <person name="Daum C."/>
            <person name="Ezra D."/>
            <person name="Gonzalez J."/>
            <person name="Henrissat B."/>
            <person name="Kuo A."/>
            <person name="Liang C."/>
            <person name="Lipzen A."/>
            <person name="Lutzoni F."/>
            <person name="Magnuson J."/>
            <person name="Mondo S."/>
            <person name="Nolan M."/>
            <person name="Ohm R."/>
            <person name="Pangilinan J."/>
            <person name="Park H.-J."/>
            <person name="Ramirez L."/>
            <person name="Alfaro M."/>
            <person name="Sun H."/>
            <person name="Tritt A."/>
            <person name="Yoshinaga Y."/>
            <person name="Zwiers L.-H."/>
            <person name="Turgeon B."/>
            <person name="Goodwin S."/>
            <person name="Spatafora J."/>
            <person name="Crous P."/>
            <person name="Grigoriev I."/>
        </authorList>
    </citation>
    <scope>NUCLEOTIDE SEQUENCE</scope>
    <source>
        <strain evidence="2">CBS 279.74</strain>
    </source>
</reference>
<dbReference type="OrthoDB" id="5304354at2759"/>
<proteinExistence type="predicted"/>
<accession>A0A6G1JWM0</accession>
<dbReference type="Proteomes" id="UP000799428">
    <property type="component" value="Unassembled WGS sequence"/>
</dbReference>
<name>A0A6G1JWM0_9PLEO</name>
<evidence type="ECO:0000313" key="3">
    <source>
        <dbReference type="Proteomes" id="UP000799428"/>
    </source>
</evidence>
<gene>
    <name evidence="2" type="ORF">K504DRAFT_537569</name>
</gene>
<dbReference type="Pfam" id="PF24969">
    <property type="entry name" value="LRR_15"/>
    <property type="match status" value="1"/>
</dbReference>
<organism evidence="2 3">
    <name type="scientific">Pleomassaria siparia CBS 279.74</name>
    <dbReference type="NCBI Taxonomy" id="1314801"/>
    <lineage>
        <taxon>Eukaryota</taxon>
        <taxon>Fungi</taxon>
        <taxon>Dikarya</taxon>
        <taxon>Ascomycota</taxon>
        <taxon>Pezizomycotina</taxon>
        <taxon>Dothideomycetes</taxon>
        <taxon>Pleosporomycetidae</taxon>
        <taxon>Pleosporales</taxon>
        <taxon>Pleomassariaceae</taxon>
        <taxon>Pleomassaria</taxon>
    </lineage>
</organism>